<dbReference type="GO" id="GO:0005886">
    <property type="term" value="C:plasma membrane"/>
    <property type="evidence" value="ECO:0007669"/>
    <property type="project" value="TreeGrafter"/>
</dbReference>
<feature type="transmembrane region" description="Helical" evidence="7">
    <location>
        <begin position="129"/>
        <end position="151"/>
    </location>
</feature>
<keyword evidence="3 7" id="KW-0479">Metal-binding</keyword>
<dbReference type="EMBL" id="VIGC01000008">
    <property type="protein sequence ID" value="TQE96347.1"/>
    <property type="molecule type" value="Genomic_DNA"/>
</dbReference>
<dbReference type="GO" id="GO:0046872">
    <property type="term" value="F:metal ion binding"/>
    <property type="evidence" value="ECO:0007669"/>
    <property type="project" value="UniProtKB-KW"/>
</dbReference>
<protein>
    <recommendedName>
        <fullName evidence="7">Cytochrome c-type biogenesis protein</fullName>
    </recommendedName>
</protein>
<dbReference type="Gene3D" id="1.10.8.640">
    <property type="entry name" value="Cytochrome C biogenesis protein"/>
    <property type="match status" value="1"/>
</dbReference>
<dbReference type="GO" id="GO:0017004">
    <property type="term" value="P:cytochrome complex assembly"/>
    <property type="evidence" value="ECO:0007669"/>
    <property type="project" value="UniProtKB-KW"/>
</dbReference>
<dbReference type="OrthoDB" id="164946at2"/>
<dbReference type="InterPro" id="IPR038297">
    <property type="entry name" value="CcmH/CycL/NrfF/Ccl2_sf"/>
</dbReference>
<name>A0A540VHV1_9CHLR</name>
<keyword evidence="7" id="KW-0472">Membrane</keyword>
<keyword evidence="6 7" id="KW-0408">Iron</keyword>
<dbReference type="PANTHER" id="PTHR47870:SF1">
    <property type="entry name" value="CYTOCHROME C-TYPE BIOGENESIS PROTEIN CCMH"/>
    <property type="match status" value="1"/>
</dbReference>
<gene>
    <name evidence="9" type="ORF">FKZ61_07595</name>
</gene>
<comment type="caution">
    <text evidence="9">The sequence shown here is derived from an EMBL/GenBank/DDBJ whole genome shotgun (WGS) entry which is preliminary data.</text>
</comment>
<feature type="domain" description="CcmH/CycL/Ccl2/NrfF N-terminal" evidence="8">
    <location>
        <begin position="56"/>
        <end position="159"/>
    </location>
</feature>
<keyword evidence="7" id="KW-0812">Transmembrane</keyword>
<dbReference type="PANTHER" id="PTHR47870">
    <property type="entry name" value="CYTOCHROME C-TYPE BIOGENESIS PROTEIN CCMH"/>
    <property type="match status" value="1"/>
</dbReference>
<evidence type="ECO:0000256" key="7">
    <source>
        <dbReference type="RuleBase" id="RU364112"/>
    </source>
</evidence>
<dbReference type="RefSeq" id="WP_141609492.1">
    <property type="nucleotide sequence ID" value="NZ_VIGC02000008.1"/>
</dbReference>
<dbReference type="InterPro" id="IPR005616">
    <property type="entry name" value="CcmH/CycL/Ccl2/NrfF_N"/>
</dbReference>
<keyword evidence="4 7" id="KW-0732">Signal</keyword>
<feature type="transmembrane region" description="Helical" evidence="7">
    <location>
        <begin position="21"/>
        <end position="42"/>
    </location>
</feature>
<evidence type="ECO:0000256" key="4">
    <source>
        <dbReference type="ARBA" id="ARBA00022729"/>
    </source>
</evidence>
<evidence type="ECO:0000256" key="6">
    <source>
        <dbReference type="ARBA" id="ARBA00023004"/>
    </source>
</evidence>
<evidence type="ECO:0000259" key="8">
    <source>
        <dbReference type="Pfam" id="PF03918"/>
    </source>
</evidence>
<dbReference type="InterPro" id="IPR051263">
    <property type="entry name" value="C-type_cytochrome_biogenesis"/>
</dbReference>
<dbReference type="Pfam" id="PF03918">
    <property type="entry name" value="CcmH"/>
    <property type="match status" value="1"/>
</dbReference>
<dbReference type="CDD" id="cd16378">
    <property type="entry name" value="CcmH_N"/>
    <property type="match status" value="1"/>
</dbReference>
<keyword evidence="7" id="KW-1133">Transmembrane helix</keyword>
<dbReference type="Proteomes" id="UP000317371">
    <property type="component" value="Unassembled WGS sequence"/>
</dbReference>
<keyword evidence="10" id="KW-1185">Reference proteome</keyword>
<comment type="function">
    <text evidence="7">Possible subunit of a heme lyase.</text>
</comment>
<keyword evidence="5" id="KW-0201">Cytochrome c-type biogenesis</keyword>
<organism evidence="9 10">
    <name type="scientific">Litorilinea aerophila</name>
    <dbReference type="NCBI Taxonomy" id="1204385"/>
    <lineage>
        <taxon>Bacteria</taxon>
        <taxon>Bacillati</taxon>
        <taxon>Chloroflexota</taxon>
        <taxon>Caldilineae</taxon>
        <taxon>Caldilineales</taxon>
        <taxon>Caldilineaceae</taxon>
        <taxon>Litorilinea</taxon>
    </lineage>
</organism>
<evidence type="ECO:0000256" key="2">
    <source>
        <dbReference type="ARBA" id="ARBA00022617"/>
    </source>
</evidence>
<reference evidence="9 10" key="1">
    <citation type="submission" date="2019-06" db="EMBL/GenBank/DDBJ databases">
        <title>Genome sequence of Litorilinea aerophila BAA-2444.</title>
        <authorList>
            <person name="Maclea K.S."/>
            <person name="Maurais E.G."/>
            <person name="Iannazzi L.C."/>
        </authorList>
    </citation>
    <scope>NUCLEOTIDE SEQUENCE [LARGE SCALE GENOMIC DNA]</scope>
    <source>
        <strain evidence="9 10">ATCC BAA-2444</strain>
    </source>
</reference>
<comment type="similarity">
    <text evidence="1 7">Belongs to the CcmH/CycL/Ccl2/NrfF family.</text>
</comment>
<dbReference type="AlphaFoldDB" id="A0A540VHV1"/>
<evidence type="ECO:0000256" key="5">
    <source>
        <dbReference type="ARBA" id="ARBA00022748"/>
    </source>
</evidence>
<sequence>MSNHPKDPIEVRLSSQRGVTVVLLGALVLVAVGLALLGRGLASNLQVTQASPEALSADQRLIRIADQLQCPICEGQSVAFSNSQLAAEMRRLIAEKLAAGEEEEQIIAYFVERYGVRILREPPRSGLNLWLWITPALAFAVAALGLTWTLWRMARAQPAAVSTPATTDGSGDALDDEVRDLLAQYDEELFSR</sequence>
<evidence type="ECO:0000313" key="10">
    <source>
        <dbReference type="Proteomes" id="UP000317371"/>
    </source>
</evidence>
<proteinExistence type="inferred from homology"/>
<evidence type="ECO:0000256" key="3">
    <source>
        <dbReference type="ARBA" id="ARBA00022723"/>
    </source>
</evidence>
<dbReference type="InParanoid" id="A0A540VHV1"/>
<accession>A0A540VHV1</accession>
<evidence type="ECO:0000313" key="9">
    <source>
        <dbReference type="EMBL" id="TQE96347.1"/>
    </source>
</evidence>
<keyword evidence="2 7" id="KW-0349">Heme</keyword>
<evidence type="ECO:0000256" key="1">
    <source>
        <dbReference type="ARBA" id="ARBA00010342"/>
    </source>
</evidence>